<dbReference type="InterPro" id="IPR036259">
    <property type="entry name" value="MFS_trans_sf"/>
</dbReference>
<dbReference type="PANTHER" id="PTHR21576:SF158">
    <property type="entry name" value="RIBOSOMAL RNA-PROCESSING PROTEIN 12-LIKE CONSERVED DOMAIN-CONTAINING PROTEIN"/>
    <property type="match status" value="1"/>
</dbReference>
<name>A0A0D2EXQ4_CLAB1</name>
<protein>
    <recommendedName>
        <fullName evidence="9">Nodulin-like domain-containing protein</fullName>
    </recommendedName>
</protein>
<organism evidence="7 8">
    <name type="scientific">Cladophialophora bantiana (strain ATCC 10958 / CBS 173.52 / CDC B-1940 / NIH 8579)</name>
    <name type="common">Xylohypha bantiana</name>
    <dbReference type="NCBI Taxonomy" id="1442370"/>
    <lineage>
        <taxon>Eukaryota</taxon>
        <taxon>Fungi</taxon>
        <taxon>Dikarya</taxon>
        <taxon>Ascomycota</taxon>
        <taxon>Pezizomycotina</taxon>
        <taxon>Eurotiomycetes</taxon>
        <taxon>Chaetothyriomycetidae</taxon>
        <taxon>Chaetothyriales</taxon>
        <taxon>Herpotrichiellaceae</taxon>
        <taxon>Cladophialophora</taxon>
    </lineage>
</organism>
<dbReference type="GeneID" id="27697671"/>
<dbReference type="SUPFAM" id="SSF103473">
    <property type="entry name" value="MFS general substrate transporter"/>
    <property type="match status" value="1"/>
</dbReference>
<dbReference type="VEuPathDB" id="FungiDB:Z519_04743"/>
<evidence type="ECO:0000256" key="2">
    <source>
        <dbReference type="ARBA" id="ARBA00022692"/>
    </source>
</evidence>
<keyword evidence="8" id="KW-1185">Reference proteome</keyword>
<feature type="transmembrane region" description="Helical" evidence="6">
    <location>
        <begin position="145"/>
        <end position="166"/>
    </location>
</feature>
<gene>
    <name evidence="7" type="ORF">Z519_04743</name>
</gene>
<feature type="transmembrane region" description="Helical" evidence="6">
    <location>
        <begin position="172"/>
        <end position="195"/>
    </location>
</feature>
<accession>A0A0D2EXQ4</accession>
<dbReference type="OrthoDB" id="410267at2759"/>
<dbReference type="HOGENOM" id="CLU_012596_0_1_1"/>
<feature type="compositionally biased region" description="Polar residues" evidence="5">
    <location>
        <begin position="236"/>
        <end position="247"/>
    </location>
</feature>
<reference evidence="7" key="1">
    <citation type="submission" date="2015-01" db="EMBL/GenBank/DDBJ databases">
        <title>The Genome Sequence of Cladophialophora bantiana CBS 173.52.</title>
        <authorList>
            <consortium name="The Broad Institute Genomics Platform"/>
            <person name="Cuomo C."/>
            <person name="de Hoog S."/>
            <person name="Gorbushina A."/>
            <person name="Stielow B."/>
            <person name="Teixiera M."/>
            <person name="Abouelleil A."/>
            <person name="Chapman S.B."/>
            <person name="Priest M."/>
            <person name="Young S.K."/>
            <person name="Wortman J."/>
            <person name="Nusbaum C."/>
            <person name="Birren B."/>
        </authorList>
    </citation>
    <scope>NUCLEOTIDE SEQUENCE [LARGE SCALE GENOMIC DNA]</scope>
    <source>
        <strain evidence="7">CBS 173.52</strain>
    </source>
</reference>
<feature type="transmembrane region" description="Helical" evidence="6">
    <location>
        <begin position="494"/>
        <end position="513"/>
    </location>
</feature>
<evidence type="ECO:0000256" key="1">
    <source>
        <dbReference type="ARBA" id="ARBA00004141"/>
    </source>
</evidence>
<evidence type="ECO:0000256" key="5">
    <source>
        <dbReference type="SAM" id="MobiDB-lite"/>
    </source>
</evidence>
<evidence type="ECO:0000256" key="6">
    <source>
        <dbReference type="SAM" id="Phobius"/>
    </source>
</evidence>
<feature type="transmembrane region" description="Helical" evidence="6">
    <location>
        <begin position="306"/>
        <end position="324"/>
    </location>
</feature>
<keyword evidence="4 6" id="KW-0472">Membrane</keyword>
<feature type="transmembrane region" description="Helical" evidence="6">
    <location>
        <begin position="411"/>
        <end position="434"/>
    </location>
</feature>
<evidence type="ECO:0000256" key="3">
    <source>
        <dbReference type="ARBA" id="ARBA00022989"/>
    </source>
</evidence>
<dbReference type="Pfam" id="PF07690">
    <property type="entry name" value="MFS_1"/>
    <property type="match status" value="1"/>
</dbReference>
<dbReference type="RefSeq" id="XP_016621435.1">
    <property type="nucleotide sequence ID" value="XM_016762488.1"/>
</dbReference>
<dbReference type="AlphaFoldDB" id="A0A0D2EXQ4"/>
<dbReference type="GO" id="GO:0022857">
    <property type="term" value="F:transmembrane transporter activity"/>
    <property type="evidence" value="ECO:0007669"/>
    <property type="project" value="InterPro"/>
</dbReference>
<feature type="compositionally biased region" description="Polar residues" evidence="5">
    <location>
        <begin position="261"/>
        <end position="270"/>
    </location>
</feature>
<evidence type="ECO:0000313" key="8">
    <source>
        <dbReference type="Proteomes" id="UP000053789"/>
    </source>
</evidence>
<feature type="transmembrane region" description="Helical" evidence="6">
    <location>
        <begin position="78"/>
        <end position="95"/>
    </location>
</feature>
<feature type="transmembrane region" description="Helical" evidence="6">
    <location>
        <begin position="446"/>
        <end position="464"/>
    </location>
</feature>
<evidence type="ECO:0000256" key="4">
    <source>
        <dbReference type="ARBA" id="ARBA00023136"/>
    </source>
</evidence>
<keyword evidence="3 6" id="KW-1133">Transmembrane helix</keyword>
<comment type="subcellular location">
    <subcellularLocation>
        <location evidence="1">Membrane</location>
        <topology evidence="1">Multi-pass membrane protein</topology>
    </subcellularLocation>
</comment>
<feature type="region of interest" description="Disordered" evidence="5">
    <location>
        <begin position="205"/>
        <end position="285"/>
    </location>
</feature>
<feature type="transmembrane region" description="Helical" evidence="6">
    <location>
        <begin position="107"/>
        <end position="133"/>
    </location>
</feature>
<dbReference type="PANTHER" id="PTHR21576">
    <property type="entry name" value="UNCHARACTERIZED NODULIN-LIKE PROTEIN"/>
    <property type="match status" value="1"/>
</dbReference>
<keyword evidence="2 6" id="KW-0812">Transmembrane</keyword>
<dbReference type="Proteomes" id="UP000053789">
    <property type="component" value="Unassembled WGS sequence"/>
</dbReference>
<dbReference type="InterPro" id="IPR011701">
    <property type="entry name" value="MFS"/>
</dbReference>
<evidence type="ECO:0000313" key="7">
    <source>
        <dbReference type="EMBL" id="KIW94766.1"/>
    </source>
</evidence>
<feature type="transmembrane region" description="Helical" evidence="6">
    <location>
        <begin position="12"/>
        <end position="31"/>
    </location>
</feature>
<sequence>MILTSDHKKARVLTVIACTITALACGSNYGYSIWGPSFASRLKLTATDSNLIGTVGNLGMYAFGIPSGMMVDAKGPRWGVALGIVLFAAGYYPIAKAYDAGPGHYSVALICLFSFFTGAGSCSAFTASIKAAALNYPESRGTATAFPLAAFGLSALFFAAVAQLLPGGTYNFLILLATGTVVLPLMCFPFMRVILPHTYHHLPQHERQQVLHRTRSPGSRHLPHLEEPGAPHTRKPQAQSSIRGTEQSQDHEANNGDEESSLLSKTSSQEQDVEDLESSKHMESDRIHEHPHLDIRGFALLPHAEFWQLFLMLGLMTGIGLMTINNIGNDAQALWNHYDPSTSASFIESRQAMHVSILSFCSFSGRLLSGIGSDILVARLDRSRFWCLFVSALTFCAAQVVATIVSDPHYLVLVSGLTGLAYGMLFGVYPSLVAHCFGVHGLSQNWGTMTLAPVISGNIFNILYGKIYDAHSVRNEDEGHMECLVGKECYQSAYWVTFGAAVLGVLCCLWSIWHENEVHKAKSKEGKSHEHEYIETDEAGISNGLQDPELAIEGKFYRDLTRYVRRLKDLYYSRTKKLAAVYGMILEGERRLL</sequence>
<dbReference type="Gene3D" id="1.20.1250.20">
    <property type="entry name" value="MFS general substrate transporter like domains"/>
    <property type="match status" value="2"/>
</dbReference>
<evidence type="ECO:0008006" key="9">
    <source>
        <dbReference type="Google" id="ProtNLM"/>
    </source>
</evidence>
<feature type="transmembrane region" description="Helical" evidence="6">
    <location>
        <begin position="385"/>
        <end position="405"/>
    </location>
</feature>
<dbReference type="EMBL" id="KN846985">
    <property type="protein sequence ID" value="KIW94766.1"/>
    <property type="molecule type" value="Genomic_DNA"/>
</dbReference>
<dbReference type="GO" id="GO:0000329">
    <property type="term" value="C:fungal-type vacuole membrane"/>
    <property type="evidence" value="ECO:0007669"/>
    <property type="project" value="TreeGrafter"/>
</dbReference>
<proteinExistence type="predicted"/>